<dbReference type="InterPro" id="IPR026273">
    <property type="entry name" value="Low_specificity_L-TA_bact"/>
</dbReference>
<name>A0ABY8CYG0_9HYPH</name>
<evidence type="ECO:0000259" key="6">
    <source>
        <dbReference type="Pfam" id="PF01212"/>
    </source>
</evidence>
<dbReference type="SUPFAM" id="SSF53383">
    <property type="entry name" value="PLP-dependent transferases"/>
    <property type="match status" value="1"/>
</dbReference>
<dbReference type="PIRSF" id="PIRSF038940">
    <property type="entry name" value="Low_specificity_LTA"/>
    <property type="match status" value="1"/>
</dbReference>
<dbReference type="InterPro" id="IPR015424">
    <property type="entry name" value="PyrdxlP-dep_Trfase"/>
</dbReference>
<evidence type="ECO:0000256" key="4">
    <source>
        <dbReference type="ARBA" id="ARBA00022898"/>
    </source>
</evidence>
<dbReference type="PANTHER" id="PTHR48097:SF5">
    <property type="entry name" value="LOW SPECIFICITY L-THREONINE ALDOLASE"/>
    <property type="match status" value="1"/>
</dbReference>
<protein>
    <recommendedName>
        <fullName evidence="5">L-threonine aldolase</fullName>
        <ecNumber evidence="5">4.1.2.48</ecNumber>
    </recommendedName>
</protein>
<dbReference type="InterPro" id="IPR001597">
    <property type="entry name" value="ArAA_b-elim_lyase/Thr_aldolase"/>
</dbReference>
<evidence type="ECO:0000256" key="3">
    <source>
        <dbReference type="ARBA" id="ARBA00011881"/>
    </source>
</evidence>
<dbReference type="Pfam" id="PF01212">
    <property type="entry name" value="Beta_elim_lyase"/>
    <property type="match status" value="1"/>
</dbReference>
<evidence type="ECO:0000256" key="2">
    <source>
        <dbReference type="ARBA" id="ARBA00006966"/>
    </source>
</evidence>
<dbReference type="Proteomes" id="UP001235547">
    <property type="component" value="Chromosome 1"/>
</dbReference>
<keyword evidence="8" id="KW-1185">Reference proteome</keyword>
<dbReference type="InterPro" id="IPR015421">
    <property type="entry name" value="PyrdxlP-dep_Trfase_major"/>
</dbReference>
<dbReference type="InterPro" id="IPR015422">
    <property type="entry name" value="PyrdxlP-dep_Trfase_small"/>
</dbReference>
<reference evidence="7 8" key="1">
    <citation type="submission" date="2023-03" db="EMBL/GenBank/DDBJ databases">
        <authorList>
            <person name="Kaur S."/>
            <person name="Espinosa-Saiz D."/>
            <person name="Velazquez E."/>
            <person name="Menendez E."/>
            <person name="diCenzo G.C."/>
        </authorList>
    </citation>
    <scope>NUCLEOTIDE SEQUENCE [LARGE SCALE GENOMIC DNA]</scope>
    <source>
        <strain evidence="7 8">LMG 27395</strain>
    </source>
</reference>
<comment type="cofactor">
    <cofactor evidence="1 5">
        <name>pyridoxal 5'-phosphate</name>
        <dbReference type="ChEBI" id="CHEBI:597326"/>
    </cofactor>
</comment>
<evidence type="ECO:0000256" key="5">
    <source>
        <dbReference type="PIRNR" id="PIRNR038940"/>
    </source>
</evidence>
<dbReference type="Gene3D" id="3.90.1150.10">
    <property type="entry name" value="Aspartate Aminotransferase, domain 1"/>
    <property type="match status" value="1"/>
</dbReference>
<gene>
    <name evidence="7" type="ORF">PYH38_002463</name>
</gene>
<dbReference type="PANTHER" id="PTHR48097">
    <property type="entry name" value="L-THREONINE ALDOLASE-RELATED"/>
    <property type="match status" value="1"/>
</dbReference>
<comment type="catalytic activity">
    <reaction evidence="5">
        <text>L-allo-threonine = acetaldehyde + glycine</text>
        <dbReference type="Rhea" id="RHEA:26209"/>
        <dbReference type="ChEBI" id="CHEBI:15343"/>
        <dbReference type="ChEBI" id="CHEBI:57305"/>
        <dbReference type="ChEBI" id="CHEBI:58585"/>
        <dbReference type="EC" id="4.1.2.48"/>
    </reaction>
</comment>
<keyword evidence="5" id="KW-0456">Lyase</keyword>
<evidence type="ECO:0000256" key="1">
    <source>
        <dbReference type="ARBA" id="ARBA00001933"/>
    </source>
</evidence>
<dbReference type="RefSeq" id="WP_280734505.1">
    <property type="nucleotide sequence ID" value="NZ_CP120368.1"/>
</dbReference>
<dbReference type="Gene3D" id="3.40.640.10">
    <property type="entry name" value="Type I PLP-dependent aspartate aminotransferase-like (Major domain)"/>
    <property type="match status" value="1"/>
</dbReference>
<comment type="similarity">
    <text evidence="2 5">Belongs to the threonine aldolase family.</text>
</comment>
<comment type="subunit">
    <text evidence="3">Homotetramer.</text>
</comment>
<evidence type="ECO:0000313" key="8">
    <source>
        <dbReference type="Proteomes" id="UP001235547"/>
    </source>
</evidence>
<proteinExistence type="inferred from homology"/>
<comment type="catalytic activity">
    <reaction evidence="5">
        <text>L-threonine = acetaldehyde + glycine</text>
        <dbReference type="Rhea" id="RHEA:19625"/>
        <dbReference type="ChEBI" id="CHEBI:15343"/>
        <dbReference type="ChEBI" id="CHEBI:57305"/>
        <dbReference type="ChEBI" id="CHEBI:57926"/>
        <dbReference type="EC" id="4.1.2.48"/>
    </reaction>
</comment>
<comment type="function">
    <text evidence="5">Catalyzes the cleavage of L-allo-threonine and L-threonine to glycine and acetaldehyde.</text>
</comment>
<evidence type="ECO:0000313" key="7">
    <source>
        <dbReference type="EMBL" id="WEX83670.1"/>
    </source>
</evidence>
<dbReference type="EMBL" id="CP120371">
    <property type="protein sequence ID" value="WEX83670.1"/>
    <property type="molecule type" value="Genomic_DNA"/>
</dbReference>
<dbReference type="EC" id="4.1.2.48" evidence="5"/>
<accession>A0ABY8CYG0</accession>
<sequence>MIFSSDNWAGAHPAIAENLMAHAGGYAPAYGMSELDQKVQRRLSEIFEKEVAVFFVGTGTAANSLALSSANRAGGIAFCHREAHVNVDECGAPEFFSHGARLRPVDGARGKMAPATLEAEIRRFPPEDVHGGQPMAVTLTQATESGTVYALEEIDAIASIAKSHKLPLHMDGARFANALVHLDATPAEMTWKRGVELLSFGGTKNGCWCAEALILFDLSKAQEMHFLRKRAAQLFSKSRFVAAQFDAYLAGDLWLNLARHANAMAQRLADGISASASSRLAWAPDANEVFVVLKHDVAARLRQHGAVFYDWHVPHDLAGSLAEDEGLYRLVTSFATLADGVDRFIDAC</sequence>
<feature type="domain" description="Aromatic amino acid beta-eliminating lyase/threonine aldolase" evidence="6">
    <location>
        <begin position="3"/>
        <end position="294"/>
    </location>
</feature>
<keyword evidence="4 5" id="KW-0663">Pyridoxal phosphate</keyword>
<organism evidence="7 8">
    <name type="scientific">Sinorhizobium numidicum</name>
    <dbReference type="NCBI Taxonomy" id="680248"/>
    <lineage>
        <taxon>Bacteria</taxon>
        <taxon>Pseudomonadati</taxon>
        <taxon>Pseudomonadota</taxon>
        <taxon>Alphaproteobacteria</taxon>
        <taxon>Hyphomicrobiales</taxon>
        <taxon>Rhizobiaceae</taxon>
        <taxon>Sinorhizobium/Ensifer group</taxon>
        <taxon>Sinorhizobium</taxon>
    </lineage>
</organism>